<dbReference type="InterPro" id="IPR035906">
    <property type="entry name" value="MetI-like_sf"/>
</dbReference>
<dbReference type="EMBL" id="CADCWF010000022">
    <property type="protein sequence ID" value="CAA9537978.1"/>
    <property type="molecule type" value="Genomic_DNA"/>
</dbReference>
<organism evidence="9">
    <name type="scientific">uncultured Thermomicrobiales bacterium</name>
    <dbReference type="NCBI Taxonomy" id="1645740"/>
    <lineage>
        <taxon>Bacteria</taxon>
        <taxon>Pseudomonadati</taxon>
        <taxon>Thermomicrobiota</taxon>
        <taxon>Thermomicrobia</taxon>
        <taxon>Thermomicrobiales</taxon>
        <taxon>environmental samples</taxon>
    </lineage>
</organism>
<keyword evidence="3" id="KW-1003">Cell membrane</keyword>
<gene>
    <name evidence="9" type="ORF">AVDCRST_MAG59-524</name>
</gene>
<feature type="transmembrane region" description="Helical" evidence="7">
    <location>
        <begin position="244"/>
        <end position="265"/>
    </location>
</feature>
<sequence>MNASSATVSRTLVGRVLWYLPVGLIVLFFAFPLIWMVMTALKQPVDVFSSPPKFVFAPTLDNYKRVLSSDYMGTVGNSIVVAVVSAAFSIVLGTLTAYGFSRYTLRGQDNLLFWILSLRMLPVIAVIFPYFLLFQRIGLTDTLLALMLVYSIFNISFTVWLLKGFFDEVPREMEEAAKMDGYGPWGVFQRVALPLVVPGIATAAVFNIVQSVNEFLLAFVLTQREATTAPVALLNFLTPLGLDWGGISAASTMLVLPVAVFAVLVRKHLIRGMSFGQLE</sequence>
<keyword evidence="5 7" id="KW-1133">Transmembrane helix</keyword>
<feature type="transmembrane region" description="Helical" evidence="7">
    <location>
        <begin position="187"/>
        <end position="209"/>
    </location>
</feature>
<evidence type="ECO:0000313" key="9">
    <source>
        <dbReference type="EMBL" id="CAA9537978.1"/>
    </source>
</evidence>
<dbReference type="AlphaFoldDB" id="A0A6J4U215"/>
<evidence type="ECO:0000256" key="5">
    <source>
        <dbReference type="ARBA" id="ARBA00022989"/>
    </source>
</evidence>
<protein>
    <submittedName>
        <fullName evidence="9">Maltose/maltodextrin ABC transporter, permease protein MalG</fullName>
    </submittedName>
</protein>
<dbReference type="CDD" id="cd06261">
    <property type="entry name" value="TM_PBP2"/>
    <property type="match status" value="1"/>
</dbReference>
<comment type="similarity">
    <text evidence="7">Belongs to the binding-protein-dependent transport system permease family.</text>
</comment>
<accession>A0A6J4U215</accession>
<dbReference type="InterPro" id="IPR050901">
    <property type="entry name" value="BP-dep_ABC_trans_perm"/>
</dbReference>
<evidence type="ECO:0000256" key="6">
    <source>
        <dbReference type="ARBA" id="ARBA00023136"/>
    </source>
</evidence>
<dbReference type="PANTHER" id="PTHR32243">
    <property type="entry name" value="MALTOSE TRANSPORT SYSTEM PERMEASE-RELATED"/>
    <property type="match status" value="1"/>
</dbReference>
<feature type="domain" description="ABC transmembrane type-1" evidence="8">
    <location>
        <begin position="75"/>
        <end position="265"/>
    </location>
</feature>
<dbReference type="PROSITE" id="PS50928">
    <property type="entry name" value="ABC_TM1"/>
    <property type="match status" value="1"/>
</dbReference>
<keyword evidence="6 7" id="KW-0472">Membrane</keyword>
<name>A0A6J4U215_9BACT</name>
<comment type="subcellular location">
    <subcellularLocation>
        <location evidence="1 7">Cell membrane</location>
        <topology evidence="1 7">Multi-pass membrane protein</topology>
    </subcellularLocation>
</comment>
<dbReference type="GO" id="GO:0005886">
    <property type="term" value="C:plasma membrane"/>
    <property type="evidence" value="ECO:0007669"/>
    <property type="project" value="UniProtKB-SubCell"/>
</dbReference>
<feature type="transmembrane region" description="Helical" evidence="7">
    <location>
        <begin position="144"/>
        <end position="166"/>
    </location>
</feature>
<evidence type="ECO:0000256" key="1">
    <source>
        <dbReference type="ARBA" id="ARBA00004651"/>
    </source>
</evidence>
<dbReference type="PANTHER" id="PTHR32243:SF52">
    <property type="entry name" value="ABC TRANSPORTER PERMEASE PROTEIN"/>
    <property type="match status" value="1"/>
</dbReference>
<dbReference type="Pfam" id="PF00528">
    <property type="entry name" value="BPD_transp_1"/>
    <property type="match status" value="1"/>
</dbReference>
<proteinExistence type="inferred from homology"/>
<feature type="transmembrane region" description="Helical" evidence="7">
    <location>
        <begin position="16"/>
        <end position="38"/>
    </location>
</feature>
<feature type="transmembrane region" description="Helical" evidence="7">
    <location>
        <begin position="112"/>
        <end position="132"/>
    </location>
</feature>
<reference evidence="9" key="1">
    <citation type="submission" date="2020-02" db="EMBL/GenBank/DDBJ databases">
        <authorList>
            <person name="Meier V. D."/>
        </authorList>
    </citation>
    <scope>NUCLEOTIDE SEQUENCE</scope>
    <source>
        <strain evidence="9">AVDCRST_MAG59</strain>
    </source>
</reference>
<feature type="transmembrane region" description="Helical" evidence="7">
    <location>
        <begin position="79"/>
        <end position="100"/>
    </location>
</feature>
<dbReference type="GO" id="GO:0055085">
    <property type="term" value="P:transmembrane transport"/>
    <property type="evidence" value="ECO:0007669"/>
    <property type="project" value="InterPro"/>
</dbReference>
<evidence type="ECO:0000256" key="4">
    <source>
        <dbReference type="ARBA" id="ARBA00022692"/>
    </source>
</evidence>
<evidence type="ECO:0000256" key="3">
    <source>
        <dbReference type="ARBA" id="ARBA00022475"/>
    </source>
</evidence>
<evidence type="ECO:0000259" key="8">
    <source>
        <dbReference type="PROSITE" id="PS50928"/>
    </source>
</evidence>
<dbReference type="Gene3D" id="1.10.3720.10">
    <property type="entry name" value="MetI-like"/>
    <property type="match status" value="1"/>
</dbReference>
<dbReference type="SUPFAM" id="SSF161098">
    <property type="entry name" value="MetI-like"/>
    <property type="match status" value="1"/>
</dbReference>
<keyword evidence="2 7" id="KW-0813">Transport</keyword>
<dbReference type="InterPro" id="IPR000515">
    <property type="entry name" value="MetI-like"/>
</dbReference>
<keyword evidence="4 7" id="KW-0812">Transmembrane</keyword>
<evidence type="ECO:0000256" key="2">
    <source>
        <dbReference type="ARBA" id="ARBA00022448"/>
    </source>
</evidence>
<evidence type="ECO:0000256" key="7">
    <source>
        <dbReference type="RuleBase" id="RU363032"/>
    </source>
</evidence>